<gene>
    <name evidence="2" type="ORF">A3E17_01880</name>
</gene>
<name>A0A1F4ZE87_9BACT</name>
<evidence type="ECO:0000313" key="2">
    <source>
        <dbReference type="EMBL" id="OGD03967.1"/>
    </source>
</evidence>
<organism evidence="2 3">
    <name type="scientific">Candidatus Amesbacteria bacterium RIFCSPHIGHO2_12_FULL_48_14</name>
    <dbReference type="NCBI Taxonomy" id="1797257"/>
    <lineage>
        <taxon>Bacteria</taxon>
        <taxon>Candidatus Amesiibacteriota</taxon>
    </lineage>
</organism>
<dbReference type="Pfam" id="PF18910">
    <property type="entry name" value="DUF5665"/>
    <property type="match status" value="1"/>
</dbReference>
<sequence length="74" mass="7977">MSAPKNPNLHLIKDGFLRGLGWSFGATVGFVIISSILVTFLQAAGGLPLIGNWIADVVETTQAELIKRNPYLKP</sequence>
<dbReference type="Proteomes" id="UP000178993">
    <property type="component" value="Unassembled WGS sequence"/>
</dbReference>
<evidence type="ECO:0000256" key="1">
    <source>
        <dbReference type="SAM" id="Phobius"/>
    </source>
</evidence>
<feature type="transmembrane region" description="Helical" evidence="1">
    <location>
        <begin position="20"/>
        <end position="41"/>
    </location>
</feature>
<keyword evidence="1" id="KW-0472">Membrane</keyword>
<keyword evidence="1" id="KW-0812">Transmembrane</keyword>
<proteinExistence type="predicted"/>
<evidence type="ECO:0000313" key="3">
    <source>
        <dbReference type="Proteomes" id="UP000178993"/>
    </source>
</evidence>
<dbReference type="EMBL" id="MEXL01000008">
    <property type="protein sequence ID" value="OGD03967.1"/>
    <property type="molecule type" value="Genomic_DNA"/>
</dbReference>
<accession>A0A1F4ZE87</accession>
<dbReference type="AlphaFoldDB" id="A0A1F4ZE87"/>
<keyword evidence="1" id="KW-1133">Transmembrane helix</keyword>
<comment type="caution">
    <text evidence="2">The sequence shown here is derived from an EMBL/GenBank/DDBJ whole genome shotgun (WGS) entry which is preliminary data.</text>
</comment>
<protein>
    <submittedName>
        <fullName evidence="2">Uncharacterized protein</fullName>
    </submittedName>
</protein>
<reference evidence="2 3" key="1">
    <citation type="journal article" date="2016" name="Nat. Commun.">
        <title>Thousands of microbial genomes shed light on interconnected biogeochemical processes in an aquifer system.</title>
        <authorList>
            <person name="Anantharaman K."/>
            <person name="Brown C.T."/>
            <person name="Hug L.A."/>
            <person name="Sharon I."/>
            <person name="Castelle C.J."/>
            <person name="Probst A.J."/>
            <person name="Thomas B.C."/>
            <person name="Singh A."/>
            <person name="Wilkins M.J."/>
            <person name="Karaoz U."/>
            <person name="Brodie E.L."/>
            <person name="Williams K.H."/>
            <person name="Hubbard S.S."/>
            <person name="Banfield J.F."/>
        </authorList>
    </citation>
    <scope>NUCLEOTIDE SEQUENCE [LARGE SCALE GENOMIC DNA]</scope>
</reference>
<dbReference type="InterPro" id="IPR043723">
    <property type="entry name" value="DUF5665"/>
</dbReference>